<organism evidence="3 4">
    <name type="scientific">Stieleria bergensis</name>
    <dbReference type="NCBI Taxonomy" id="2528025"/>
    <lineage>
        <taxon>Bacteria</taxon>
        <taxon>Pseudomonadati</taxon>
        <taxon>Planctomycetota</taxon>
        <taxon>Planctomycetia</taxon>
        <taxon>Pirellulales</taxon>
        <taxon>Pirellulaceae</taxon>
        <taxon>Stieleria</taxon>
    </lineage>
</organism>
<evidence type="ECO:0000313" key="4">
    <source>
        <dbReference type="Proteomes" id="UP000315003"/>
    </source>
</evidence>
<keyword evidence="4" id="KW-1185">Reference proteome</keyword>
<dbReference type="Pfam" id="PF24709">
    <property type="entry name" value="DUF7670"/>
    <property type="match status" value="1"/>
</dbReference>
<evidence type="ECO:0000313" key="3">
    <source>
        <dbReference type="EMBL" id="QDT61383.1"/>
    </source>
</evidence>
<evidence type="ECO:0000259" key="2">
    <source>
        <dbReference type="Pfam" id="PF24709"/>
    </source>
</evidence>
<feature type="transmembrane region" description="Helical" evidence="1">
    <location>
        <begin position="45"/>
        <end position="62"/>
    </location>
</feature>
<evidence type="ECO:0000256" key="1">
    <source>
        <dbReference type="SAM" id="Phobius"/>
    </source>
</evidence>
<keyword evidence="1" id="KW-0812">Transmembrane</keyword>
<dbReference type="InterPro" id="IPR056087">
    <property type="entry name" value="DUF7670"/>
</dbReference>
<feature type="transmembrane region" description="Helical" evidence="1">
    <location>
        <begin position="12"/>
        <end position="33"/>
    </location>
</feature>
<dbReference type="EMBL" id="CP036272">
    <property type="protein sequence ID" value="QDT61383.1"/>
    <property type="molecule type" value="Genomic_DNA"/>
</dbReference>
<dbReference type="RefSeq" id="WP_419187579.1">
    <property type="nucleotide sequence ID" value="NZ_CP036272.1"/>
</dbReference>
<keyword evidence="1" id="KW-1133">Transmembrane helix</keyword>
<feature type="transmembrane region" description="Helical" evidence="1">
    <location>
        <begin position="96"/>
        <end position="118"/>
    </location>
</feature>
<keyword evidence="1" id="KW-0472">Membrane</keyword>
<gene>
    <name evidence="3" type="ORF">SV7mr_39180</name>
</gene>
<feature type="transmembrane region" description="Helical" evidence="1">
    <location>
        <begin position="69"/>
        <end position="90"/>
    </location>
</feature>
<sequence>MTVNLSRRAAKLLARCGSVVSIALLALFVAGSFGNKNLPNLTEAVGLLLFPGGIVAGMVIGWRKEFVGGCITLVSLLAFYVWCTFFGGGFPTGPYFFLFSLPGLFFLAAGTSFGASTLDGAE</sequence>
<proteinExistence type="predicted"/>
<dbReference type="Proteomes" id="UP000315003">
    <property type="component" value="Chromosome"/>
</dbReference>
<reference evidence="3 4" key="1">
    <citation type="submission" date="2019-02" db="EMBL/GenBank/DDBJ databases">
        <title>Deep-cultivation of Planctomycetes and their phenomic and genomic characterization uncovers novel biology.</title>
        <authorList>
            <person name="Wiegand S."/>
            <person name="Jogler M."/>
            <person name="Boedeker C."/>
            <person name="Pinto D."/>
            <person name="Vollmers J."/>
            <person name="Rivas-Marin E."/>
            <person name="Kohn T."/>
            <person name="Peeters S.H."/>
            <person name="Heuer A."/>
            <person name="Rast P."/>
            <person name="Oberbeckmann S."/>
            <person name="Bunk B."/>
            <person name="Jeske O."/>
            <person name="Meyerdierks A."/>
            <person name="Storesund J.E."/>
            <person name="Kallscheuer N."/>
            <person name="Luecker S."/>
            <person name="Lage O.M."/>
            <person name="Pohl T."/>
            <person name="Merkel B.J."/>
            <person name="Hornburger P."/>
            <person name="Mueller R.-W."/>
            <person name="Bruemmer F."/>
            <person name="Labrenz M."/>
            <person name="Spormann A.M."/>
            <person name="Op den Camp H."/>
            <person name="Overmann J."/>
            <person name="Amann R."/>
            <person name="Jetten M.S.M."/>
            <person name="Mascher T."/>
            <person name="Medema M.H."/>
            <person name="Devos D.P."/>
            <person name="Kaster A.-K."/>
            <person name="Ovreas L."/>
            <person name="Rohde M."/>
            <person name="Galperin M.Y."/>
            <person name="Jogler C."/>
        </authorList>
    </citation>
    <scope>NUCLEOTIDE SEQUENCE [LARGE SCALE GENOMIC DNA]</scope>
    <source>
        <strain evidence="3 4">SV_7m_r</strain>
    </source>
</reference>
<protein>
    <recommendedName>
        <fullName evidence="2">DUF7670 domain-containing protein</fullName>
    </recommendedName>
</protein>
<name>A0A517SZ81_9BACT</name>
<feature type="domain" description="DUF7670" evidence="2">
    <location>
        <begin position="9"/>
        <end position="109"/>
    </location>
</feature>
<accession>A0A517SZ81</accession>
<dbReference type="AlphaFoldDB" id="A0A517SZ81"/>